<dbReference type="AlphaFoldDB" id="A0A4Y4B7X2"/>
<evidence type="ECO:0000313" key="1">
    <source>
        <dbReference type="EMBL" id="GEC76705.1"/>
    </source>
</evidence>
<sequence>MAKMQLTYVVAWTNAHGHEVRTEVVVRADNNADGRMLADQAAQRVIGAEARLVPGNKRIFTVDEAPRRIEA</sequence>
<evidence type="ECO:0000313" key="2">
    <source>
        <dbReference type="Proteomes" id="UP000317410"/>
    </source>
</evidence>
<gene>
    <name evidence="1" type="ORF">MLI01_28500</name>
</gene>
<dbReference type="Proteomes" id="UP000317410">
    <property type="component" value="Unassembled WGS sequence"/>
</dbReference>
<dbReference type="EMBL" id="BJNQ01000024">
    <property type="protein sequence ID" value="GEC76705.1"/>
    <property type="molecule type" value="Genomic_DNA"/>
</dbReference>
<dbReference type="RefSeq" id="WP_141387812.1">
    <property type="nucleotide sequence ID" value="NZ_BJNQ01000024.1"/>
</dbReference>
<proteinExistence type="predicted"/>
<accession>A0A4Y4B7X2</accession>
<comment type="caution">
    <text evidence="1">The sequence shown here is derived from an EMBL/GenBank/DDBJ whole genome shotgun (WGS) entry which is preliminary data.</text>
</comment>
<reference evidence="1 2" key="1">
    <citation type="submission" date="2019-06" db="EMBL/GenBank/DDBJ databases">
        <title>Whole genome shotgun sequence of Microbacterium liquefaciens NBRC 15037.</title>
        <authorList>
            <person name="Hosoyama A."/>
            <person name="Uohara A."/>
            <person name="Ohji S."/>
            <person name="Ichikawa N."/>
        </authorList>
    </citation>
    <scope>NUCLEOTIDE SEQUENCE [LARGE SCALE GENOMIC DNA]</scope>
    <source>
        <strain evidence="1 2">NBRC 15037</strain>
    </source>
</reference>
<protein>
    <submittedName>
        <fullName evidence="1">Uncharacterized protein</fullName>
    </submittedName>
</protein>
<organism evidence="1 2">
    <name type="scientific">Microbacterium maritypicum</name>
    <name type="common">Microbacterium liquefaciens</name>
    <dbReference type="NCBI Taxonomy" id="33918"/>
    <lineage>
        <taxon>Bacteria</taxon>
        <taxon>Bacillati</taxon>
        <taxon>Actinomycetota</taxon>
        <taxon>Actinomycetes</taxon>
        <taxon>Micrococcales</taxon>
        <taxon>Microbacteriaceae</taxon>
        <taxon>Microbacterium</taxon>
    </lineage>
</organism>
<name>A0A4Y4B7X2_MICMQ</name>